<reference evidence="2 3" key="1">
    <citation type="submission" date="2024-05" db="EMBL/GenBank/DDBJ databases">
        <title>A high-quality chromosomal-level genome assembly of Topmouth culter (Culter alburnus).</title>
        <authorList>
            <person name="Zhao H."/>
        </authorList>
    </citation>
    <scope>NUCLEOTIDE SEQUENCE [LARGE SCALE GENOMIC DNA]</scope>
    <source>
        <strain evidence="2">CATC2023</strain>
        <tissue evidence="2">Muscle</tissue>
    </source>
</reference>
<gene>
    <name evidence="2" type="ORF">ABG768_026301</name>
</gene>
<name>A0AAW2ABA1_CULAL</name>
<proteinExistence type="predicted"/>
<comment type="caution">
    <text evidence="2">The sequence shown here is derived from an EMBL/GenBank/DDBJ whole genome shotgun (WGS) entry which is preliminary data.</text>
</comment>
<feature type="non-terminal residue" evidence="2">
    <location>
        <position position="75"/>
    </location>
</feature>
<keyword evidence="3" id="KW-1185">Reference proteome</keyword>
<organism evidence="2 3">
    <name type="scientific">Culter alburnus</name>
    <name type="common">Topmouth culter</name>
    <dbReference type="NCBI Taxonomy" id="194366"/>
    <lineage>
        <taxon>Eukaryota</taxon>
        <taxon>Metazoa</taxon>
        <taxon>Chordata</taxon>
        <taxon>Craniata</taxon>
        <taxon>Vertebrata</taxon>
        <taxon>Euteleostomi</taxon>
        <taxon>Actinopterygii</taxon>
        <taxon>Neopterygii</taxon>
        <taxon>Teleostei</taxon>
        <taxon>Ostariophysi</taxon>
        <taxon>Cypriniformes</taxon>
        <taxon>Xenocyprididae</taxon>
        <taxon>Xenocypridinae</taxon>
        <taxon>Culter</taxon>
    </lineage>
</organism>
<feature type="region of interest" description="Disordered" evidence="1">
    <location>
        <begin position="1"/>
        <end position="34"/>
    </location>
</feature>
<evidence type="ECO:0000256" key="1">
    <source>
        <dbReference type="SAM" id="MobiDB-lite"/>
    </source>
</evidence>
<dbReference type="Proteomes" id="UP001479290">
    <property type="component" value="Unassembled WGS sequence"/>
</dbReference>
<dbReference type="EMBL" id="JAWDJR010000008">
    <property type="protein sequence ID" value="KAK9970353.1"/>
    <property type="molecule type" value="Genomic_DNA"/>
</dbReference>
<protein>
    <submittedName>
        <fullName evidence="2">Uncharacterized protein</fullName>
    </submittedName>
</protein>
<accession>A0AAW2ABA1</accession>
<dbReference type="AlphaFoldDB" id="A0AAW2ABA1"/>
<evidence type="ECO:0000313" key="3">
    <source>
        <dbReference type="Proteomes" id="UP001479290"/>
    </source>
</evidence>
<sequence>MPEAPAGGELPPTMDTEPVMTAPTYTPEPKPHCESDQGCELATAVPEGILVEIDTCEDSLIDWNTVILPPTLPHP</sequence>
<evidence type="ECO:0000313" key="2">
    <source>
        <dbReference type="EMBL" id="KAK9970353.1"/>
    </source>
</evidence>